<evidence type="ECO:0000313" key="1">
    <source>
        <dbReference type="EMBL" id="KFL31435.1"/>
    </source>
</evidence>
<reference evidence="1 2" key="1">
    <citation type="submission" date="2014-08" db="EMBL/GenBank/DDBJ databases">
        <authorList>
            <person name="Hassan Y.I."/>
            <person name="Lepp D."/>
            <person name="Zhou T."/>
        </authorList>
    </citation>
    <scope>NUCLEOTIDE SEQUENCE [LARGE SCALE GENOMIC DNA]</scope>
    <source>
        <strain evidence="1 2">IFO13584</strain>
    </source>
</reference>
<proteinExistence type="predicted"/>
<gene>
    <name evidence="1" type="ORF">JP75_07720</name>
</gene>
<dbReference type="AlphaFoldDB" id="A0A087M3I2"/>
<evidence type="ECO:0000313" key="2">
    <source>
        <dbReference type="Proteomes" id="UP000028981"/>
    </source>
</evidence>
<dbReference type="Proteomes" id="UP000028981">
    <property type="component" value="Unassembled WGS sequence"/>
</dbReference>
<sequence length="126" mass="14345">MLSIRRTSRNRGGNAYTETRTNAWAGMLGFLTGRGYSSVAIAEVLGEGTTSETVRSMWTKWGFRGRGLKSREVSLQVPFRERERAHIAARAAQHDLSPEEYCRRIMLCASMPRDRYDEIVPADQFE</sequence>
<keyword evidence="2" id="KW-1185">Reference proteome</keyword>
<comment type="caution">
    <text evidence="1">The sequence shown here is derived from an EMBL/GenBank/DDBJ whole genome shotgun (WGS) entry which is preliminary data.</text>
</comment>
<dbReference type="STRING" id="46914.JP75_07720"/>
<organism evidence="1 2">
    <name type="scientific">Devosia riboflavina</name>
    <dbReference type="NCBI Taxonomy" id="46914"/>
    <lineage>
        <taxon>Bacteria</taxon>
        <taxon>Pseudomonadati</taxon>
        <taxon>Pseudomonadota</taxon>
        <taxon>Alphaproteobacteria</taxon>
        <taxon>Hyphomicrobiales</taxon>
        <taxon>Devosiaceae</taxon>
        <taxon>Devosia</taxon>
    </lineage>
</organism>
<dbReference type="EMBL" id="JQGC01000006">
    <property type="protein sequence ID" value="KFL31435.1"/>
    <property type="molecule type" value="Genomic_DNA"/>
</dbReference>
<protein>
    <submittedName>
        <fullName evidence="1">Uncharacterized protein</fullName>
    </submittedName>
</protein>
<dbReference type="OrthoDB" id="8117167at2"/>
<name>A0A087M3I2_9HYPH</name>
<dbReference type="RefSeq" id="WP_035081168.1">
    <property type="nucleotide sequence ID" value="NZ_JQGC01000006.1"/>
</dbReference>
<accession>A0A087M3I2</accession>